<dbReference type="EMBL" id="SJPN01000007">
    <property type="protein sequence ID" value="TWT94444.1"/>
    <property type="molecule type" value="Genomic_DNA"/>
</dbReference>
<keyword evidence="2" id="KW-1185">Reference proteome</keyword>
<organism evidence="1 2">
    <name type="scientific">Stieleria varia</name>
    <dbReference type="NCBI Taxonomy" id="2528005"/>
    <lineage>
        <taxon>Bacteria</taxon>
        <taxon>Pseudomonadati</taxon>
        <taxon>Planctomycetota</taxon>
        <taxon>Planctomycetia</taxon>
        <taxon>Pirellulales</taxon>
        <taxon>Pirellulaceae</taxon>
        <taxon>Stieleria</taxon>
    </lineage>
</organism>
<dbReference type="AlphaFoldDB" id="A0A5C6A3G3"/>
<evidence type="ECO:0000313" key="1">
    <source>
        <dbReference type="EMBL" id="TWT94444.1"/>
    </source>
</evidence>
<name>A0A5C6A3G3_9BACT</name>
<gene>
    <name evidence="1" type="ORF">Pla52n_52650</name>
</gene>
<reference evidence="1 2" key="1">
    <citation type="submission" date="2019-02" db="EMBL/GenBank/DDBJ databases">
        <title>Deep-cultivation of Planctomycetes and their phenomic and genomic characterization uncovers novel biology.</title>
        <authorList>
            <person name="Wiegand S."/>
            <person name="Jogler M."/>
            <person name="Boedeker C."/>
            <person name="Pinto D."/>
            <person name="Vollmers J."/>
            <person name="Rivas-Marin E."/>
            <person name="Kohn T."/>
            <person name="Peeters S.H."/>
            <person name="Heuer A."/>
            <person name="Rast P."/>
            <person name="Oberbeckmann S."/>
            <person name="Bunk B."/>
            <person name="Jeske O."/>
            <person name="Meyerdierks A."/>
            <person name="Storesund J.E."/>
            <person name="Kallscheuer N."/>
            <person name="Luecker S."/>
            <person name="Lage O.M."/>
            <person name="Pohl T."/>
            <person name="Merkel B.J."/>
            <person name="Hornburger P."/>
            <person name="Mueller R.-W."/>
            <person name="Bruemmer F."/>
            <person name="Labrenz M."/>
            <person name="Spormann A.M."/>
            <person name="Op Den Camp H."/>
            <person name="Overmann J."/>
            <person name="Amann R."/>
            <person name="Jetten M.S.M."/>
            <person name="Mascher T."/>
            <person name="Medema M.H."/>
            <person name="Devos D.P."/>
            <person name="Kaster A.-K."/>
            <person name="Ovreas L."/>
            <person name="Rohde M."/>
            <person name="Galperin M.Y."/>
            <person name="Jogler C."/>
        </authorList>
    </citation>
    <scope>NUCLEOTIDE SEQUENCE [LARGE SCALE GENOMIC DNA]</scope>
    <source>
        <strain evidence="1 2">Pla52n</strain>
    </source>
</reference>
<evidence type="ECO:0000313" key="2">
    <source>
        <dbReference type="Proteomes" id="UP000320176"/>
    </source>
</evidence>
<protein>
    <submittedName>
        <fullName evidence="1">Uncharacterized protein</fullName>
    </submittedName>
</protein>
<accession>A0A5C6A3G3</accession>
<sequence length="165" mass="19185">MHPPRFKLLTLFVAIAVSAVVFSFVSPFSPQISCHQLRLMRDSGERLAQFDIRNDGFLPVWYRAVDHRPYVAVLARHDLQTSASNGIDDYTWITVNTRSLWRVKWRSSNNWNRISPGAFIPCNESMDSGEIRYPLQIQLELRDWRGRTAWATTYVHDSTQVNFPD</sequence>
<proteinExistence type="predicted"/>
<comment type="caution">
    <text evidence="1">The sequence shown here is derived from an EMBL/GenBank/DDBJ whole genome shotgun (WGS) entry which is preliminary data.</text>
</comment>
<dbReference type="Proteomes" id="UP000320176">
    <property type="component" value="Unassembled WGS sequence"/>
</dbReference>